<organism evidence="1 2">
    <name type="scientific">Christiangramia antarctica</name>
    <dbReference type="NCBI Taxonomy" id="2058158"/>
    <lineage>
        <taxon>Bacteria</taxon>
        <taxon>Pseudomonadati</taxon>
        <taxon>Bacteroidota</taxon>
        <taxon>Flavobacteriia</taxon>
        <taxon>Flavobacteriales</taxon>
        <taxon>Flavobacteriaceae</taxon>
        <taxon>Christiangramia</taxon>
    </lineage>
</organism>
<comment type="caution">
    <text evidence="1">The sequence shown here is derived from an EMBL/GenBank/DDBJ whole genome shotgun (WGS) entry which is preliminary data.</text>
</comment>
<dbReference type="Proteomes" id="UP001597438">
    <property type="component" value="Unassembled WGS sequence"/>
</dbReference>
<dbReference type="RefSeq" id="WP_251741160.1">
    <property type="nucleotide sequence ID" value="NZ_JBHUOJ010000039.1"/>
</dbReference>
<name>A0ABW5XBN4_9FLAO</name>
<gene>
    <name evidence="1" type="ORF">ACFSYS_18805</name>
</gene>
<evidence type="ECO:0000313" key="2">
    <source>
        <dbReference type="Proteomes" id="UP001597438"/>
    </source>
</evidence>
<sequence length="127" mass="14970">MKIFISILMSFVFLLQGLVLDMDLCEKISNFISHYQDHKEYDGDSFIDFVVEDYFNDNGDKEGHHNGFDQKIPSHTSNQCCHPVVFLASSQWVDFKVIRLENRNKFDNYSFNFNSRYLESPFQPPRA</sequence>
<dbReference type="EMBL" id="JBHUOJ010000039">
    <property type="protein sequence ID" value="MFD2835349.1"/>
    <property type="molecule type" value="Genomic_DNA"/>
</dbReference>
<evidence type="ECO:0000313" key="1">
    <source>
        <dbReference type="EMBL" id="MFD2835349.1"/>
    </source>
</evidence>
<reference evidence="2" key="1">
    <citation type="journal article" date="2019" name="Int. J. Syst. Evol. Microbiol.">
        <title>The Global Catalogue of Microorganisms (GCM) 10K type strain sequencing project: providing services to taxonomists for standard genome sequencing and annotation.</title>
        <authorList>
            <consortium name="The Broad Institute Genomics Platform"/>
            <consortium name="The Broad Institute Genome Sequencing Center for Infectious Disease"/>
            <person name="Wu L."/>
            <person name="Ma J."/>
        </authorList>
    </citation>
    <scope>NUCLEOTIDE SEQUENCE [LARGE SCALE GENOMIC DNA]</scope>
    <source>
        <strain evidence="2">KCTC 52925</strain>
    </source>
</reference>
<protein>
    <submittedName>
        <fullName evidence="1">Uncharacterized protein</fullName>
    </submittedName>
</protein>
<keyword evidence="2" id="KW-1185">Reference proteome</keyword>
<accession>A0ABW5XBN4</accession>
<proteinExistence type="predicted"/>